<dbReference type="RefSeq" id="WP_302049116.1">
    <property type="nucleotide sequence ID" value="NZ_JAMJEV010000011.1"/>
</dbReference>
<name>A0ABT8QRX0_9FIRM</name>
<evidence type="ECO:0000313" key="1">
    <source>
        <dbReference type="EMBL" id="MDO0824076.1"/>
    </source>
</evidence>
<proteinExistence type="predicted"/>
<evidence type="ECO:0000313" key="2">
    <source>
        <dbReference type="Proteomes" id="UP001176021"/>
    </source>
</evidence>
<sequence>MEKRKEKEKYTNRHPTHRRFTHCPVCHSRAIGSVGRNHYYCADCCCEFNVKQELKIYVLNRDGVSQQIVI</sequence>
<dbReference type="EMBL" id="JAMJEV010000011">
    <property type="protein sequence ID" value="MDO0824076.1"/>
    <property type="molecule type" value="Genomic_DNA"/>
</dbReference>
<accession>A0ABT8QRX0</accession>
<keyword evidence="2" id="KW-1185">Reference proteome</keyword>
<comment type="caution">
    <text evidence="1">The sequence shown here is derived from an EMBL/GenBank/DDBJ whole genome shotgun (WGS) entry which is preliminary data.</text>
</comment>
<gene>
    <name evidence="1" type="ORF">M8H41_14635</name>
</gene>
<dbReference type="Proteomes" id="UP001176021">
    <property type="component" value="Unassembled WGS sequence"/>
</dbReference>
<protein>
    <submittedName>
        <fullName evidence="1">Uncharacterized protein</fullName>
    </submittedName>
</protein>
<organism evidence="1 2">
    <name type="scientific">Desulfosporosinus nitroreducens</name>
    <dbReference type="NCBI Taxonomy" id="2018668"/>
    <lineage>
        <taxon>Bacteria</taxon>
        <taxon>Bacillati</taxon>
        <taxon>Bacillota</taxon>
        <taxon>Clostridia</taxon>
        <taxon>Eubacteriales</taxon>
        <taxon>Desulfitobacteriaceae</taxon>
        <taxon>Desulfosporosinus</taxon>
    </lineage>
</organism>
<reference evidence="1" key="1">
    <citation type="submission" date="2022-05" db="EMBL/GenBank/DDBJ databases">
        <title>Expanded diversity of anoxic marine methylotrophy in a Black Sea sulfate reducing microorganism.</title>
        <authorList>
            <person name="Fischer P.Q."/>
            <person name="Stams A.J.M."/>
            <person name="Villanueva L."/>
            <person name="Sousa D.Z."/>
        </authorList>
    </citation>
    <scope>NUCLEOTIDE SEQUENCE</scope>
    <source>
        <strain evidence="1">P130</strain>
    </source>
</reference>